<proteinExistence type="predicted"/>
<dbReference type="HOGENOM" id="CLU_3436772_0_0_9"/>
<reference evidence="1 2" key="1">
    <citation type="journal article" date="2005" name="J. Bacteriol.">
        <title>Whole-genome sequencing of Staphylococcus haemolyticus uncovers the extreme plasticity of its genome and the evolution of human-colonizing staphylococcal species.</title>
        <authorList>
            <person name="Takeuchi F."/>
            <person name="Watanabe S."/>
            <person name="Baba T."/>
            <person name="Yuzawa H."/>
            <person name="Ito T."/>
            <person name="Morimoto Y."/>
            <person name="Kuroda M."/>
            <person name="Cui L."/>
            <person name="Takahashi M."/>
            <person name="Ankai A."/>
            <person name="Baba S."/>
            <person name="Fukui S."/>
            <person name="Lee J.C."/>
            <person name="Hiramatsu K."/>
        </authorList>
    </citation>
    <scope>NUCLEOTIDE SEQUENCE [LARGE SCALE GENOMIC DNA]</scope>
    <source>
        <strain evidence="1 2">JCSC1435</strain>
    </source>
</reference>
<name>Q4LA32_STAHJ</name>
<evidence type="ECO:0000313" key="2">
    <source>
        <dbReference type="Proteomes" id="UP000000543"/>
    </source>
</evidence>
<protein>
    <submittedName>
        <fullName evidence="1">Uncharacterized protein</fullName>
    </submittedName>
</protein>
<sequence>MKKFLLLSTTFM</sequence>
<dbReference type="Proteomes" id="UP000000543">
    <property type="component" value="Chromosome"/>
</dbReference>
<dbReference type="KEGG" id="sha:SH0184"/>
<organism evidence="1 2">
    <name type="scientific">Staphylococcus haemolyticus (strain JCSC1435)</name>
    <dbReference type="NCBI Taxonomy" id="279808"/>
    <lineage>
        <taxon>Bacteria</taxon>
        <taxon>Bacillati</taxon>
        <taxon>Bacillota</taxon>
        <taxon>Bacilli</taxon>
        <taxon>Bacillales</taxon>
        <taxon>Staphylococcaceae</taxon>
        <taxon>Staphylococcus</taxon>
    </lineage>
</organism>
<evidence type="ECO:0000313" key="1">
    <source>
        <dbReference type="EMBL" id="BAE03493.1"/>
    </source>
</evidence>
<dbReference type="EMBL" id="AP006716">
    <property type="protein sequence ID" value="BAE03493.1"/>
    <property type="molecule type" value="Genomic_DNA"/>
</dbReference>
<accession>Q4LA32</accession>
<gene>
    <name evidence="1" type="ordered locus">SH0184</name>
</gene>